<proteinExistence type="predicted"/>
<organism evidence="2 3">
    <name type="scientific">Calocera cornea HHB12733</name>
    <dbReference type="NCBI Taxonomy" id="1353952"/>
    <lineage>
        <taxon>Eukaryota</taxon>
        <taxon>Fungi</taxon>
        <taxon>Dikarya</taxon>
        <taxon>Basidiomycota</taxon>
        <taxon>Agaricomycotina</taxon>
        <taxon>Dacrymycetes</taxon>
        <taxon>Dacrymycetales</taxon>
        <taxon>Dacrymycetaceae</taxon>
        <taxon>Calocera</taxon>
    </lineage>
</organism>
<evidence type="ECO:0000313" key="3">
    <source>
        <dbReference type="Proteomes" id="UP000076842"/>
    </source>
</evidence>
<dbReference type="AlphaFoldDB" id="A0A165C6Q1"/>
<gene>
    <name evidence="2" type="ORF">CALCODRAFT_504835</name>
</gene>
<dbReference type="InterPro" id="IPR011333">
    <property type="entry name" value="SKP1/BTB/POZ_sf"/>
</dbReference>
<accession>A0A165C6Q1</accession>
<reference evidence="2 3" key="1">
    <citation type="journal article" date="2016" name="Mol. Biol. Evol.">
        <title>Comparative Genomics of Early-Diverging Mushroom-Forming Fungi Provides Insights into the Origins of Lignocellulose Decay Capabilities.</title>
        <authorList>
            <person name="Nagy L.G."/>
            <person name="Riley R."/>
            <person name="Tritt A."/>
            <person name="Adam C."/>
            <person name="Daum C."/>
            <person name="Floudas D."/>
            <person name="Sun H."/>
            <person name="Yadav J.S."/>
            <person name="Pangilinan J."/>
            <person name="Larsson K.H."/>
            <person name="Matsuura K."/>
            <person name="Barry K."/>
            <person name="Labutti K."/>
            <person name="Kuo R."/>
            <person name="Ohm R.A."/>
            <person name="Bhattacharya S.S."/>
            <person name="Shirouzu T."/>
            <person name="Yoshinaga Y."/>
            <person name="Martin F.M."/>
            <person name="Grigoriev I.V."/>
            <person name="Hibbett D.S."/>
        </authorList>
    </citation>
    <scope>NUCLEOTIDE SEQUENCE [LARGE SCALE GENOMIC DNA]</scope>
    <source>
        <strain evidence="2 3">HHB12733</strain>
    </source>
</reference>
<dbReference type="Proteomes" id="UP000076842">
    <property type="component" value="Unassembled WGS sequence"/>
</dbReference>
<dbReference type="Pfam" id="PF00651">
    <property type="entry name" value="BTB"/>
    <property type="match status" value="1"/>
</dbReference>
<keyword evidence="3" id="KW-1185">Reference proteome</keyword>
<evidence type="ECO:0000259" key="1">
    <source>
        <dbReference type="PROSITE" id="PS50097"/>
    </source>
</evidence>
<dbReference type="PROSITE" id="PS50097">
    <property type="entry name" value="BTB"/>
    <property type="match status" value="1"/>
</dbReference>
<dbReference type="OrthoDB" id="71307at2759"/>
<name>A0A165C6Q1_9BASI</name>
<protein>
    <recommendedName>
        <fullName evidence="1">BTB domain-containing protein</fullName>
    </recommendedName>
</protein>
<feature type="domain" description="BTB" evidence="1">
    <location>
        <begin position="15"/>
        <end position="83"/>
    </location>
</feature>
<dbReference type="InParanoid" id="A0A165C6Q1"/>
<dbReference type="InterPro" id="IPR000210">
    <property type="entry name" value="BTB/POZ_dom"/>
</dbReference>
<sequence length="279" mass="30748">MIQTTSSALFASASADLILRTSDGVDLRVFSAILAEASPFFADLLSLPQPAACSSTPDQAQTPAIIDITEMADVMEPLLGFVYPRPDPAIEKLDDLRPVLGAAFKYDFTAALTSLRKLLVSPDFLAKEPTRVYAIACMYELEEEAKLASSHTLKLGLLEGALPVELKYITAYDYHRLLQLHKERREKACELLVRPEEVRCANCTAVQFGKPCVPKWWDDFELRAKEELRRHPVSDTIFSLQFLSQSATAGCPRCGTSLLSSHDALTKLKTAIDALPSTV</sequence>
<dbReference type="STRING" id="1353952.A0A165C6Q1"/>
<dbReference type="Gene3D" id="3.30.710.10">
    <property type="entry name" value="Potassium Channel Kv1.1, Chain A"/>
    <property type="match status" value="1"/>
</dbReference>
<dbReference type="EMBL" id="KV424189">
    <property type="protein sequence ID" value="KZT50324.1"/>
    <property type="molecule type" value="Genomic_DNA"/>
</dbReference>
<evidence type="ECO:0000313" key="2">
    <source>
        <dbReference type="EMBL" id="KZT50324.1"/>
    </source>
</evidence>